<name>A0A6H9UY86_9ACTN</name>
<evidence type="ECO:0000256" key="1">
    <source>
        <dbReference type="ARBA" id="ARBA00022527"/>
    </source>
</evidence>
<comment type="caution">
    <text evidence="3">The sequence shown here is derived from an EMBL/GenBank/DDBJ whole genome shotgun (WGS) entry which is preliminary data.</text>
</comment>
<evidence type="ECO:0000313" key="4">
    <source>
        <dbReference type="Proteomes" id="UP000442707"/>
    </source>
</evidence>
<sequence length="117" mass="12657">MGTGAEDVSRIRRLAHNFLARLHVPPSACDDALLIISELVTNAVVHALPPAALRVRCTRWGALRIEVTDGGPQPPLPSHTDPRDEHGRGMYIVAALATCHGTVTHERGATRWAELCP</sequence>
<keyword evidence="1" id="KW-0418">Kinase</keyword>
<dbReference type="EMBL" id="VZRB01000019">
    <property type="protein sequence ID" value="KAB1143546.1"/>
    <property type="molecule type" value="Genomic_DNA"/>
</dbReference>
<dbReference type="InterPro" id="IPR050267">
    <property type="entry name" value="Anti-sigma-factor_SerPK"/>
</dbReference>
<dbReference type="PANTHER" id="PTHR35526">
    <property type="entry name" value="ANTI-SIGMA-F FACTOR RSBW-RELATED"/>
    <property type="match status" value="1"/>
</dbReference>
<dbReference type="Proteomes" id="UP000442707">
    <property type="component" value="Unassembled WGS sequence"/>
</dbReference>
<keyword evidence="1" id="KW-0808">Transferase</keyword>
<gene>
    <name evidence="3" type="ORF">F7R91_25260</name>
</gene>
<reference evidence="3 4" key="1">
    <citation type="submission" date="2019-09" db="EMBL/GenBank/DDBJ databases">
        <title>Screening of Novel Bioactive Compounds from Soil-Associated.</title>
        <authorList>
            <person name="Zhao S."/>
        </authorList>
    </citation>
    <scope>NUCLEOTIDE SEQUENCE [LARGE SCALE GENOMIC DNA]</scope>
    <source>
        <strain evidence="3 4">HIT-DPA4</strain>
    </source>
</reference>
<dbReference type="SUPFAM" id="SSF55874">
    <property type="entry name" value="ATPase domain of HSP90 chaperone/DNA topoisomerase II/histidine kinase"/>
    <property type="match status" value="1"/>
</dbReference>
<protein>
    <submittedName>
        <fullName evidence="3">ATP-binding protein</fullName>
    </submittedName>
</protein>
<dbReference type="GO" id="GO:0005524">
    <property type="term" value="F:ATP binding"/>
    <property type="evidence" value="ECO:0007669"/>
    <property type="project" value="UniProtKB-KW"/>
</dbReference>
<dbReference type="Pfam" id="PF13581">
    <property type="entry name" value="HATPase_c_2"/>
    <property type="match status" value="1"/>
</dbReference>
<dbReference type="AlphaFoldDB" id="A0A6H9UY86"/>
<dbReference type="PANTHER" id="PTHR35526:SF3">
    <property type="entry name" value="ANTI-SIGMA-F FACTOR RSBW"/>
    <property type="match status" value="1"/>
</dbReference>
<keyword evidence="4" id="KW-1185">Reference proteome</keyword>
<dbReference type="GO" id="GO:0004674">
    <property type="term" value="F:protein serine/threonine kinase activity"/>
    <property type="evidence" value="ECO:0007669"/>
    <property type="project" value="UniProtKB-KW"/>
</dbReference>
<organism evidence="3 4">
    <name type="scientific">Streptomyces luteolifulvus</name>
    <dbReference type="NCBI Taxonomy" id="2615112"/>
    <lineage>
        <taxon>Bacteria</taxon>
        <taxon>Bacillati</taxon>
        <taxon>Actinomycetota</taxon>
        <taxon>Actinomycetes</taxon>
        <taxon>Kitasatosporales</taxon>
        <taxon>Streptomycetaceae</taxon>
        <taxon>Streptomyces</taxon>
    </lineage>
</organism>
<dbReference type="Gene3D" id="3.30.565.10">
    <property type="entry name" value="Histidine kinase-like ATPase, C-terminal domain"/>
    <property type="match status" value="1"/>
</dbReference>
<accession>A0A6H9UY86</accession>
<keyword evidence="3" id="KW-0067">ATP-binding</keyword>
<feature type="domain" description="Histidine kinase/HSP90-like ATPase" evidence="2">
    <location>
        <begin position="6"/>
        <end position="98"/>
    </location>
</feature>
<proteinExistence type="predicted"/>
<dbReference type="InterPro" id="IPR036890">
    <property type="entry name" value="HATPase_C_sf"/>
</dbReference>
<dbReference type="CDD" id="cd16936">
    <property type="entry name" value="HATPase_RsbW-like"/>
    <property type="match status" value="1"/>
</dbReference>
<evidence type="ECO:0000259" key="2">
    <source>
        <dbReference type="Pfam" id="PF13581"/>
    </source>
</evidence>
<evidence type="ECO:0000313" key="3">
    <source>
        <dbReference type="EMBL" id="KAB1143546.1"/>
    </source>
</evidence>
<keyword evidence="1" id="KW-0723">Serine/threonine-protein kinase</keyword>
<dbReference type="InterPro" id="IPR003594">
    <property type="entry name" value="HATPase_dom"/>
</dbReference>
<keyword evidence="3" id="KW-0547">Nucleotide-binding</keyword>